<dbReference type="Pfam" id="PF06585">
    <property type="entry name" value="JHBP"/>
    <property type="match status" value="1"/>
</dbReference>
<dbReference type="SMART" id="SM00700">
    <property type="entry name" value="JHBP"/>
    <property type="match status" value="1"/>
</dbReference>
<accession>A0A154P518</accession>
<dbReference type="EMBL" id="KQ434819">
    <property type="protein sequence ID" value="KZC06942.1"/>
    <property type="molecule type" value="Genomic_DNA"/>
</dbReference>
<reference evidence="1 2" key="1">
    <citation type="submission" date="2015-07" db="EMBL/GenBank/DDBJ databases">
        <title>The genome of Dufourea novaeangliae.</title>
        <authorList>
            <person name="Pan H."/>
            <person name="Kapheim K."/>
        </authorList>
    </citation>
    <scope>NUCLEOTIDE SEQUENCE [LARGE SCALE GENOMIC DNA]</scope>
    <source>
        <strain evidence="1">0120121106</strain>
        <tissue evidence="1">Whole body</tissue>
    </source>
</reference>
<dbReference type="InterPro" id="IPR010562">
    <property type="entry name" value="Haemolymph_juvenile_hormone-bd"/>
</dbReference>
<protein>
    <recommendedName>
        <fullName evidence="3">Circadian clock-controlled protein</fullName>
    </recommendedName>
</protein>
<keyword evidence="2" id="KW-1185">Reference proteome</keyword>
<organism evidence="1 2">
    <name type="scientific">Dufourea novaeangliae</name>
    <name type="common">Sweat bee</name>
    <dbReference type="NCBI Taxonomy" id="178035"/>
    <lineage>
        <taxon>Eukaryota</taxon>
        <taxon>Metazoa</taxon>
        <taxon>Ecdysozoa</taxon>
        <taxon>Arthropoda</taxon>
        <taxon>Hexapoda</taxon>
        <taxon>Insecta</taxon>
        <taxon>Pterygota</taxon>
        <taxon>Neoptera</taxon>
        <taxon>Endopterygota</taxon>
        <taxon>Hymenoptera</taxon>
        <taxon>Apocrita</taxon>
        <taxon>Aculeata</taxon>
        <taxon>Apoidea</taxon>
        <taxon>Anthophila</taxon>
        <taxon>Halictidae</taxon>
        <taxon>Rophitinae</taxon>
        <taxon>Dufourea</taxon>
    </lineage>
</organism>
<evidence type="ECO:0000313" key="2">
    <source>
        <dbReference type="Proteomes" id="UP000076502"/>
    </source>
</evidence>
<dbReference type="AlphaFoldDB" id="A0A154P518"/>
<gene>
    <name evidence="1" type="ORF">WN55_08179</name>
</gene>
<dbReference type="Proteomes" id="UP000076502">
    <property type="component" value="Unassembled WGS sequence"/>
</dbReference>
<dbReference type="OrthoDB" id="6370791at2759"/>
<dbReference type="STRING" id="178035.A0A154P518"/>
<proteinExistence type="predicted"/>
<dbReference type="InterPro" id="IPR038606">
    <property type="entry name" value="To_sf"/>
</dbReference>
<dbReference type="Gene3D" id="3.15.10.30">
    <property type="entry name" value="Haemolymph juvenile hormone binding protein"/>
    <property type="match status" value="1"/>
</dbReference>
<dbReference type="PANTHER" id="PTHR11008">
    <property type="entry name" value="PROTEIN TAKEOUT-LIKE PROTEIN"/>
    <property type="match status" value="1"/>
</dbReference>
<evidence type="ECO:0000313" key="1">
    <source>
        <dbReference type="EMBL" id="KZC06942.1"/>
    </source>
</evidence>
<name>A0A154P518_DUFNO</name>
<evidence type="ECO:0008006" key="3">
    <source>
        <dbReference type="Google" id="ProtNLM"/>
    </source>
</evidence>
<sequence>MLSELIEAENYAFGEGALVGFLEKMKESLKKGDSKIGIPILDPLKVDHVDLNLNHKLVQLEGTLDNIKAHGLSNYKVNRGDFKLGGFVVNASLTWNDIDLLTKYKITHGKLIDAVSFFGEGIISAVVQGLTVEVNTKLSINDDMTLYVRTMDVSIHLKKFDLVITGLFDDAEMSKLISQIASELLPDLIDDYQQQLSKVGNKLVTNLLDGILSKLTLEDLLDMIGNK</sequence>
<dbReference type="PANTHER" id="PTHR11008:SF9">
    <property type="entry name" value="PROTEIN TAKEOUT-LIKE PROTEIN"/>
    <property type="match status" value="1"/>
</dbReference>